<protein>
    <submittedName>
        <fullName evidence="2">Uncharacterized protein LOC107765110 isoform X1</fullName>
    </submittedName>
</protein>
<evidence type="ECO:0000313" key="2">
    <source>
        <dbReference type="RefSeq" id="XP_075076045.1"/>
    </source>
</evidence>
<evidence type="ECO:0000313" key="1">
    <source>
        <dbReference type="Proteomes" id="UP000790787"/>
    </source>
</evidence>
<dbReference type="Proteomes" id="UP000790787">
    <property type="component" value="Chromosome 8"/>
</dbReference>
<proteinExistence type="predicted"/>
<sequence length="137" mass="15650">MATSLTTAARRAAAFTRFPSSTTSSLVQRRGLAGAADHHGPPKVNCWSEPMNPAQWKEEHVLHEPGRSIEDNEAGFLTVERLVCDCVFVRLGLAFLWWVQTLHWRQEEQRREFGASITIRWEFTSYHAMVGIFHVLN</sequence>
<reference evidence="2" key="2">
    <citation type="submission" date="2025-08" db="UniProtKB">
        <authorList>
            <consortium name="RefSeq"/>
        </authorList>
    </citation>
    <scope>IDENTIFICATION</scope>
    <source>
        <tissue evidence="2">Leaf</tissue>
    </source>
</reference>
<keyword evidence="1" id="KW-1185">Reference proteome</keyword>
<organism evidence="1 2">
    <name type="scientific">Nicotiana tabacum</name>
    <name type="common">Common tobacco</name>
    <dbReference type="NCBI Taxonomy" id="4097"/>
    <lineage>
        <taxon>Eukaryota</taxon>
        <taxon>Viridiplantae</taxon>
        <taxon>Streptophyta</taxon>
        <taxon>Embryophyta</taxon>
        <taxon>Tracheophyta</taxon>
        <taxon>Spermatophyta</taxon>
        <taxon>Magnoliopsida</taxon>
        <taxon>eudicotyledons</taxon>
        <taxon>Gunneridae</taxon>
        <taxon>Pentapetalae</taxon>
        <taxon>asterids</taxon>
        <taxon>lamiids</taxon>
        <taxon>Solanales</taxon>
        <taxon>Solanaceae</taxon>
        <taxon>Nicotianoideae</taxon>
        <taxon>Nicotianeae</taxon>
        <taxon>Nicotiana</taxon>
    </lineage>
</organism>
<gene>
    <name evidence="2" type="primary">LOC107765110</name>
</gene>
<dbReference type="RefSeq" id="XP_075076045.1">
    <property type="nucleotide sequence ID" value="XM_075219944.1"/>
</dbReference>
<accession>A0AC58RTK6</accession>
<name>A0AC58RTK6_TOBAC</name>
<reference evidence="1" key="1">
    <citation type="journal article" date="2014" name="Nat. Commun.">
        <title>The tobacco genome sequence and its comparison with those of tomato and potato.</title>
        <authorList>
            <person name="Sierro N."/>
            <person name="Battey J.N."/>
            <person name="Ouadi S."/>
            <person name="Bakaher N."/>
            <person name="Bovet L."/>
            <person name="Willig A."/>
            <person name="Goepfert S."/>
            <person name="Peitsch M.C."/>
            <person name="Ivanov N.V."/>
        </authorList>
    </citation>
    <scope>NUCLEOTIDE SEQUENCE [LARGE SCALE GENOMIC DNA]</scope>
</reference>